<dbReference type="STRING" id="768700.MSU_0668"/>
<keyword evidence="2" id="KW-1185">Reference proteome</keyword>
<evidence type="ECO:0000313" key="1">
    <source>
        <dbReference type="EMBL" id="ADX98199.1"/>
    </source>
</evidence>
<dbReference type="AlphaFoldDB" id="F0QRS9"/>
<protein>
    <submittedName>
        <fullName evidence="1">Uncharacterized protein</fullName>
    </submittedName>
</protein>
<proteinExistence type="predicted"/>
<gene>
    <name evidence="1" type="ordered locus">MSU_0668</name>
</gene>
<dbReference type="RefSeq" id="WP_013610042.1">
    <property type="nucleotide sequence ID" value="NC_015155.1"/>
</dbReference>
<dbReference type="Proteomes" id="UP000007484">
    <property type="component" value="Chromosome"/>
</dbReference>
<name>F0QRS9_MYCSL</name>
<sequence length="174" mass="20099">MGVLALKASTITFFTVASLGGGYGISFWLSNRYEKDENVYWESVWILEGGKERICKLLTKKQKEEKDKLTNHKSKNDKYSEECLTYWSKNVPKENSKLKTELFIRAKDQKSIEDLVNGEILAGELRDSQKYPQFSNGLSVDVFKNHCHYNEKVRQNGLIVIKCPKEEPKQLESI</sequence>
<reference evidence="1 2" key="1">
    <citation type="journal article" date="2011" name="J. Bacteriol.">
        <title>Complete genome sequences of two hemotropic Mycoplasmas, Mycoplasma haemofelis strain Ohio2 and Mycoplasma suis strain Illinois.</title>
        <authorList>
            <person name="Messick J.B."/>
            <person name="Santos A.P."/>
            <person name="Guimaraes A.M."/>
        </authorList>
    </citation>
    <scope>NUCLEOTIDE SEQUENCE [LARGE SCALE GENOMIC DNA]</scope>
    <source>
        <strain evidence="1 2">Illinois</strain>
    </source>
</reference>
<dbReference type="KEGG" id="mss:MSU_0668"/>
<dbReference type="EMBL" id="CP002525">
    <property type="protein sequence ID" value="ADX98199.1"/>
    <property type="molecule type" value="Genomic_DNA"/>
</dbReference>
<dbReference type="HOGENOM" id="CLU_113278_0_0_14"/>
<organism evidence="1 2">
    <name type="scientific">Mycoplasma suis (strain Illinois)</name>
    <dbReference type="NCBI Taxonomy" id="768700"/>
    <lineage>
        <taxon>Bacteria</taxon>
        <taxon>Bacillati</taxon>
        <taxon>Mycoplasmatota</taxon>
        <taxon>Mollicutes</taxon>
        <taxon>Mycoplasmataceae</taxon>
        <taxon>Mycoplasma</taxon>
    </lineage>
</organism>
<evidence type="ECO:0000313" key="2">
    <source>
        <dbReference type="Proteomes" id="UP000007484"/>
    </source>
</evidence>
<accession>F0QRS9</accession>